<dbReference type="EMBL" id="AMZH03016423">
    <property type="protein sequence ID" value="RRT44507.1"/>
    <property type="molecule type" value="Genomic_DNA"/>
</dbReference>
<evidence type="ECO:0000313" key="2">
    <source>
        <dbReference type="EMBL" id="RRT44507.1"/>
    </source>
</evidence>
<name>A0A426XY82_ENSVE</name>
<feature type="region of interest" description="Disordered" evidence="1">
    <location>
        <begin position="92"/>
        <end position="133"/>
    </location>
</feature>
<reference evidence="2 3" key="1">
    <citation type="journal article" date="2014" name="Agronomy (Basel)">
        <title>A Draft Genome Sequence for Ensete ventricosum, the Drought-Tolerant Tree Against Hunger.</title>
        <authorList>
            <person name="Harrison J."/>
            <person name="Moore K.A."/>
            <person name="Paszkiewicz K."/>
            <person name="Jones T."/>
            <person name="Grant M."/>
            <person name="Ambacheew D."/>
            <person name="Muzemil S."/>
            <person name="Studholme D.J."/>
        </authorList>
    </citation>
    <scope>NUCLEOTIDE SEQUENCE [LARGE SCALE GENOMIC DNA]</scope>
</reference>
<evidence type="ECO:0000313" key="3">
    <source>
        <dbReference type="Proteomes" id="UP000287651"/>
    </source>
</evidence>
<dbReference type="Proteomes" id="UP000287651">
    <property type="component" value="Unassembled WGS sequence"/>
</dbReference>
<feature type="compositionally biased region" description="Acidic residues" evidence="1">
    <location>
        <begin position="116"/>
        <end position="133"/>
    </location>
</feature>
<evidence type="ECO:0000256" key="1">
    <source>
        <dbReference type="SAM" id="MobiDB-lite"/>
    </source>
</evidence>
<proteinExistence type="predicted"/>
<organism evidence="2 3">
    <name type="scientific">Ensete ventricosum</name>
    <name type="common">Abyssinian banana</name>
    <name type="synonym">Musa ensete</name>
    <dbReference type="NCBI Taxonomy" id="4639"/>
    <lineage>
        <taxon>Eukaryota</taxon>
        <taxon>Viridiplantae</taxon>
        <taxon>Streptophyta</taxon>
        <taxon>Embryophyta</taxon>
        <taxon>Tracheophyta</taxon>
        <taxon>Spermatophyta</taxon>
        <taxon>Magnoliopsida</taxon>
        <taxon>Liliopsida</taxon>
        <taxon>Zingiberales</taxon>
        <taxon>Musaceae</taxon>
        <taxon>Ensete</taxon>
    </lineage>
</organism>
<sequence length="133" mass="14661">MIGIIFGDHFDDEKKWIEKSKEDLFVLRRGRSCRFIRTRKVGKGVDSDGSSGMAVEKAGGDDSEGGVNRRRWKRGWRDLGCRFEMGASRGESVCAGRGEGGEAGEDVDGDLVREEVVDDEEEGKESGEDAETL</sequence>
<comment type="caution">
    <text evidence="2">The sequence shown here is derived from an EMBL/GenBank/DDBJ whole genome shotgun (WGS) entry which is preliminary data.</text>
</comment>
<dbReference type="AlphaFoldDB" id="A0A426XY82"/>
<gene>
    <name evidence="2" type="ORF">B296_00054045</name>
</gene>
<accession>A0A426XY82</accession>
<feature type="region of interest" description="Disordered" evidence="1">
    <location>
        <begin position="42"/>
        <end position="69"/>
    </location>
</feature>
<protein>
    <submittedName>
        <fullName evidence="2">Uncharacterized protein</fullName>
    </submittedName>
</protein>